<dbReference type="GO" id="GO:0043565">
    <property type="term" value="F:sequence-specific DNA binding"/>
    <property type="evidence" value="ECO:0007669"/>
    <property type="project" value="TreeGrafter"/>
</dbReference>
<dbReference type="SUPFAM" id="SSF53850">
    <property type="entry name" value="Periplasmic binding protein-like II"/>
    <property type="match status" value="1"/>
</dbReference>
<dbReference type="Pfam" id="PF03466">
    <property type="entry name" value="LysR_substrate"/>
    <property type="match status" value="1"/>
</dbReference>
<dbReference type="Gene3D" id="3.40.190.290">
    <property type="match status" value="1"/>
</dbReference>
<dbReference type="KEGG" id="sedi:EBB79_12970"/>
<dbReference type="InterPro" id="IPR036388">
    <property type="entry name" value="WH-like_DNA-bd_sf"/>
</dbReference>
<keyword evidence="4" id="KW-0804">Transcription</keyword>
<organism evidence="6 7">
    <name type="scientific">Parasedimentitalea marina</name>
    <dbReference type="NCBI Taxonomy" id="2483033"/>
    <lineage>
        <taxon>Bacteria</taxon>
        <taxon>Pseudomonadati</taxon>
        <taxon>Pseudomonadota</taxon>
        <taxon>Alphaproteobacteria</taxon>
        <taxon>Rhodobacterales</taxon>
        <taxon>Paracoccaceae</taxon>
        <taxon>Parasedimentitalea</taxon>
    </lineage>
</organism>
<dbReference type="InterPro" id="IPR036390">
    <property type="entry name" value="WH_DNA-bd_sf"/>
</dbReference>
<protein>
    <submittedName>
        <fullName evidence="6">LysR family transcriptional regulator</fullName>
    </submittedName>
</protein>
<dbReference type="GO" id="GO:0003700">
    <property type="term" value="F:DNA-binding transcription factor activity"/>
    <property type="evidence" value="ECO:0007669"/>
    <property type="project" value="InterPro"/>
</dbReference>
<keyword evidence="3" id="KW-0238">DNA-binding</keyword>
<proteinExistence type="inferred from homology"/>
<dbReference type="GO" id="GO:0006351">
    <property type="term" value="P:DNA-templated transcription"/>
    <property type="evidence" value="ECO:0007669"/>
    <property type="project" value="TreeGrafter"/>
</dbReference>
<dbReference type="OrthoDB" id="9796526at2"/>
<evidence type="ECO:0000256" key="2">
    <source>
        <dbReference type="ARBA" id="ARBA00023015"/>
    </source>
</evidence>
<dbReference type="InterPro" id="IPR000847">
    <property type="entry name" value="LysR_HTH_N"/>
</dbReference>
<name>A0A3T0N3S8_9RHOB</name>
<accession>A0A3T0N3S8</accession>
<dbReference type="PROSITE" id="PS50931">
    <property type="entry name" value="HTH_LYSR"/>
    <property type="match status" value="1"/>
</dbReference>
<comment type="similarity">
    <text evidence="1">Belongs to the LysR transcriptional regulatory family.</text>
</comment>
<feature type="domain" description="HTH lysR-type" evidence="5">
    <location>
        <begin position="1"/>
        <end position="61"/>
    </location>
</feature>
<evidence type="ECO:0000313" key="6">
    <source>
        <dbReference type="EMBL" id="AZV78693.1"/>
    </source>
</evidence>
<dbReference type="RefSeq" id="WP_127749248.1">
    <property type="nucleotide sequence ID" value="NZ_CP033219.1"/>
</dbReference>
<dbReference type="PANTHER" id="PTHR30537:SF3">
    <property type="entry name" value="TRANSCRIPTIONAL REGULATORY PROTEIN"/>
    <property type="match status" value="1"/>
</dbReference>
<dbReference type="PANTHER" id="PTHR30537">
    <property type="entry name" value="HTH-TYPE TRANSCRIPTIONAL REGULATOR"/>
    <property type="match status" value="1"/>
</dbReference>
<dbReference type="EMBL" id="CP033219">
    <property type="protein sequence ID" value="AZV78693.1"/>
    <property type="molecule type" value="Genomic_DNA"/>
</dbReference>
<evidence type="ECO:0000313" key="7">
    <source>
        <dbReference type="Proteomes" id="UP000283063"/>
    </source>
</evidence>
<evidence type="ECO:0000256" key="1">
    <source>
        <dbReference type="ARBA" id="ARBA00009437"/>
    </source>
</evidence>
<keyword evidence="7" id="KW-1185">Reference proteome</keyword>
<evidence type="ECO:0000256" key="4">
    <source>
        <dbReference type="ARBA" id="ARBA00023163"/>
    </source>
</evidence>
<dbReference type="AlphaFoldDB" id="A0A3T0N3S8"/>
<sequence>MHSTDWEMIPYFLAVARAGSLRAGAQLLGANHVTVNRNIKILEASYGVQLFSRSRRGFELTSAGEALLPMAEEAEQSMLSARRRVEGLDRTETGTIRFSLPPMMAFDVVSPILARFYEAYPGINIELRLTNVQEDINRAETDVSLRVAYEVSDDVTARKLFPMAIGTYASQNYVDEVMPKAGPGGAGLSWIGWTGPRENPAWLAQSPFPAATERYASAEGYMHISLMRQGCGLSYLPVIYEHFFPELCRVPGTSIDFDRTIWILLHTDQRRTVRVRRFVDFLAKELRELQPQLQGELYRK</sequence>
<dbReference type="Proteomes" id="UP000283063">
    <property type="component" value="Chromosome"/>
</dbReference>
<dbReference type="SUPFAM" id="SSF46785">
    <property type="entry name" value="Winged helix' DNA-binding domain"/>
    <property type="match status" value="1"/>
</dbReference>
<dbReference type="Pfam" id="PF00126">
    <property type="entry name" value="HTH_1"/>
    <property type="match status" value="1"/>
</dbReference>
<keyword evidence="2" id="KW-0805">Transcription regulation</keyword>
<gene>
    <name evidence="6" type="ORF">EBB79_12970</name>
</gene>
<dbReference type="Gene3D" id="1.10.10.10">
    <property type="entry name" value="Winged helix-like DNA-binding domain superfamily/Winged helix DNA-binding domain"/>
    <property type="match status" value="1"/>
</dbReference>
<dbReference type="InterPro" id="IPR005119">
    <property type="entry name" value="LysR_subst-bd"/>
</dbReference>
<evidence type="ECO:0000259" key="5">
    <source>
        <dbReference type="PROSITE" id="PS50931"/>
    </source>
</evidence>
<dbReference type="InterPro" id="IPR058163">
    <property type="entry name" value="LysR-type_TF_proteobact-type"/>
</dbReference>
<evidence type="ECO:0000256" key="3">
    <source>
        <dbReference type="ARBA" id="ARBA00023125"/>
    </source>
</evidence>
<reference evidence="6 7" key="1">
    <citation type="submission" date="2018-10" db="EMBL/GenBank/DDBJ databases">
        <title>Parasedimentitalea marina sp. nov., a psychrophilic bacterium isolated from deep seawater of the New Britain Trench.</title>
        <authorList>
            <person name="Cao J."/>
        </authorList>
    </citation>
    <scope>NUCLEOTIDE SEQUENCE [LARGE SCALE GENOMIC DNA]</scope>
    <source>
        <strain evidence="6 7">W43</strain>
    </source>
</reference>